<evidence type="ECO:0000313" key="9">
    <source>
        <dbReference type="EMBL" id="ADY60052.1"/>
    </source>
</evidence>
<evidence type="ECO:0000256" key="6">
    <source>
        <dbReference type="SAM" id="MobiDB-lite"/>
    </source>
</evidence>
<dbReference type="GO" id="GO:0005886">
    <property type="term" value="C:plasma membrane"/>
    <property type="evidence" value="ECO:0007669"/>
    <property type="project" value="UniProtKB-SubCell"/>
</dbReference>
<dbReference type="OrthoDB" id="261253at2"/>
<dbReference type="InterPro" id="IPR010432">
    <property type="entry name" value="RDD"/>
</dbReference>
<feature type="transmembrane region" description="Helical" evidence="7">
    <location>
        <begin position="176"/>
        <end position="196"/>
    </location>
</feature>
<feature type="transmembrane region" description="Helical" evidence="7">
    <location>
        <begin position="256"/>
        <end position="275"/>
    </location>
</feature>
<feature type="transmembrane region" description="Helical" evidence="7">
    <location>
        <begin position="503"/>
        <end position="523"/>
    </location>
</feature>
<dbReference type="PANTHER" id="PTHR36115:SF4">
    <property type="entry name" value="MEMBRANE PROTEIN"/>
    <property type="match status" value="1"/>
</dbReference>
<dbReference type="HOGENOM" id="CLU_447511_0_0_0"/>
<feature type="transmembrane region" description="Helical" evidence="7">
    <location>
        <begin position="557"/>
        <end position="582"/>
    </location>
</feature>
<feature type="transmembrane region" description="Helical" evidence="7">
    <location>
        <begin position="470"/>
        <end position="491"/>
    </location>
</feature>
<dbReference type="eggNOG" id="COG1714">
    <property type="taxonomic scope" value="Bacteria"/>
</dbReference>
<dbReference type="Gene3D" id="2.20.28.160">
    <property type="match status" value="1"/>
</dbReference>
<sequence length="610" mass="67103">MSIKFRCSECQHGIKVPDAAAGKGVKCPACGKKMRVPSGKATAGAKTRSSRSRRQKSDDGQASDAFLNNLDLDRLVDDEVQLCQKCATEIPPEQTQCPNCGFDPSHLTAEGQRRQKMAAKGIDPASFYESVWKESFAYAGRNFGQVMKTAFILSFCLMLSGLCGYFLIWVATGPPFAFWTLFTTVAVMMPIGWLFVQHTEIIALTLKRKDEIKKIRFDFAQCGMNGIKTLAWILIFGLPFWILFGGLGVLLNTMEVPYGMPIGMGMAAFFVLLFTPQAMSHMTMPVETPAWFFPKIWPTLGVSAAPGAMWVLVFFVANIPAIATIAGTVALGGNRFEEFVQVRLKEGDIHTAKVMVDLAEGATSEDGKAALIDKYSDTAQEEPPEKQWSWLAIPIGGSLLTCLFLGFSSVVIARANGLFTSNLKKGLDLISQRKEIVWESKTGEEKVRTRKTTVPAPIFKRFGASILDGLLVETIAFLLYFVFFQVVIIIFETAGVNLSEWHLLWINAGLGSGMTLLVGIAYFTMTESGEDQASPMKKAGNMYVCTDEFRPISTGQALARVLILIFVSSTLTLHLGSIMALFRKDKKTLHDLLTGTQVRMDKPQKKSADA</sequence>
<evidence type="ECO:0000256" key="4">
    <source>
        <dbReference type="ARBA" id="ARBA00022989"/>
    </source>
</evidence>
<dbReference type="Proteomes" id="UP000006860">
    <property type="component" value="Chromosome"/>
</dbReference>
<evidence type="ECO:0000256" key="1">
    <source>
        <dbReference type="ARBA" id="ARBA00004651"/>
    </source>
</evidence>
<keyword evidence="10" id="KW-1185">Reference proteome</keyword>
<accession>F0SNX6</accession>
<dbReference type="InterPro" id="IPR051791">
    <property type="entry name" value="Pra-immunoreactive"/>
</dbReference>
<feature type="transmembrane region" description="Helical" evidence="7">
    <location>
        <begin position="217"/>
        <end position="244"/>
    </location>
</feature>
<keyword evidence="5 7" id="KW-0472">Membrane</keyword>
<proteinExistence type="predicted"/>
<dbReference type="Pfam" id="PF06271">
    <property type="entry name" value="RDD"/>
    <property type="match status" value="1"/>
</dbReference>
<dbReference type="RefSeq" id="WP_013628776.1">
    <property type="nucleotide sequence ID" value="NC_015174.1"/>
</dbReference>
<dbReference type="KEGG" id="pbs:Plabr_2451"/>
<reference evidence="10" key="1">
    <citation type="submission" date="2011-02" db="EMBL/GenBank/DDBJ databases">
        <title>The complete genome of Planctomyces brasiliensis DSM 5305.</title>
        <authorList>
            <person name="Lucas S."/>
            <person name="Copeland A."/>
            <person name="Lapidus A."/>
            <person name="Bruce D."/>
            <person name="Goodwin L."/>
            <person name="Pitluck S."/>
            <person name="Kyrpides N."/>
            <person name="Mavromatis K."/>
            <person name="Pagani I."/>
            <person name="Ivanova N."/>
            <person name="Ovchinnikova G."/>
            <person name="Lu M."/>
            <person name="Detter J.C."/>
            <person name="Han C."/>
            <person name="Land M."/>
            <person name="Hauser L."/>
            <person name="Markowitz V."/>
            <person name="Cheng J.-F."/>
            <person name="Hugenholtz P."/>
            <person name="Woyke T."/>
            <person name="Wu D."/>
            <person name="Tindall B."/>
            <person name="Pomrenke H.G."/>
            <person name="Brambilla E."/>
            <person name="Klenk H.-P."/>
            <person name="Eisen J.A."/>
        </authorList>
    </citation>
    <scope>NUCLEOTIDE SEQUENCE [LARGE SCALE GENOMIC DNA]</scope>
    <source>
        <strain evidence="10">ATCC 49424 / DSM 5305 / JCM 21570 / NBRC 103401 / IFAM 1448</strain>
    </source>
</reference>
<evidence type="ECO:0000256" key="7">
    <source>
        <dbReference type="SAM" id="Phobius"/>
    </source>
</evidence>
<organism evidence="9 10">
    <name type="scientific">Rubinisphaera brasiliensis (strain ATCC 49424 / DSM 5305 / JCM 21570 / IAM 15109 / NBRC 103401 / IFAM 1448)</name>
    <name type="common">Planctomyces brasiliensis</name>
    <dbReference type="NCBI Taxonomy" id="756272"/>
    <lineage>
        <taxon>Bacteria</taxon>
        <taxon>Pseudomonadati</taxon>
        <taxon>Planctomycetota</taxon>
        <taxon>Planctomycetia</taxon>
        <taxon>Planctomycetales</taxon>
        <taxon>Planctomycetaceae</taxon>
        <taxon>Rubinisphaera</taxon>
    </lineage>
</organism>
<keyword evidence="3 7" id="KW-0812">Transmembrane</keyword>
<dbReference type="AlphaFoldDB" id="F0SNX6"/>
<protein>
    <submittedName>
        <fullName evidence="9">RDD domain containing protein</fullName>
    </submittedName>
</protein>
<feature type="domain" description="RDD" evidence="8">
    <location>
        <begin position="456"/>
        <end position="594"/>
    </location>
</feature>
<keyword evidence="2" id="KW-1003">Cell membrane</keyword>
<name>F0SNX6_RUBBR</name>
<comment type="subcellular location">
    <subcellularLocation>
        <location evidence="1">Cell membrane</location>
        <topology evidence="1">Multi-pass membrane protein</topology>
    </subcellularLocation>
</comment>
<evidence type="ECO:0000256" key="5">
    <source>
        <dbReference type="ARBA" id="ARBA00023136"/>
    </source>
</evidence>
<feature type="transmembrane region" description="Helical" evidence="7">
    <location>
        <begin position="391"/>
        <end position="415"/>
    </location>
</feature>
<evidence type="ECO:0000256" key="2">
    <source>
        <dbReference type="ARBA" id="ARBA00022475"/>
    </source>
</evidence>
<dbReference type="STRING" id="756272.Plabr_2451"/>
<evidence type="ECO:0000259" key="8">
    <source>
        <dbReference type="Pfam" id="PF06271"/>
    </source>
</evidence>
<feature type="region of interest" description="Disordered" evidence="6">
    <location>
        <begin position="35"/>
        <end position="63"/>
    </location>
</feature>
<evidence type="ECO:0000313" key="10">
    <source>
        <dbReference type="Proteomes" id="UP000006860"/>
    </source>
</evidence>
<gene>
    <name evidence="9" type="ordered locus">Plabr_2451</name>
</gene>
<keyword evidence="4 7" id="KW-1133">Transmembrane helix</keyword>
<dbReference type="PANTHER" id="PTHR36115">
    <property type="entry name" value="PROLINE-RICH ANTIGEN HOMOLOG-RELATED"/>
    <property type="match status" value="1"/>
</dbReference>
<feature type="transmembrane region" description="Helical" evidence="7">
    <location>
        <begin position="150"/>
        <end position="170"/>
    </location>
</feature>
<evidence type="ECO:0000256" key="3">
    <source>
        <dbReference type="ARBA" id="ARBA00022692"/>
    </source>
</evidence>
<dbReference type="EMBL" id="CP002546">
    <property type="protein sequence ID" value="ADY60052.1"/>
    <property type="molecule type" value="Genomic_DNA"/>
</dbReference>